<protein>
    <recommendedName>
        <fullName evidence="2">Methylated-DNA-[protein]-cysteine S-methyltransferase DNA binding domain-containing protein</fullName>
    </recommendedName>
</protein>
<dbReference type="InterPro" id="IPR036388">
    <property type="entry name" value="WH-like_DNA-bd_sf"/>
</dbReference>
<dbReference type="EMBL" id="DSRU01000306">
    <property type="protein sequence ID" value="HFN00222.1"/>
    <property type="molecule type" value="Genomic_DNA"/>
</dbReference>
<keyword evidence="1" id="KW-0227">DNA damage</keyword>
<proteinExistence type="predicted"/>
<dbReference type="InterPro" id="IPR052520">
    <property type="entry name" value="ATL_DNA_repair"/>
</dbReference>
<dbReference type="Gene3D" id="1.10.10.10">
    <property type="entry name" value="Winged helix-like DNA-binding domain superfamily/Winged helix DNA-binding domain"/>
    <property type="match status" value="1"/>
</dbReference>
<dbReference type="Pfam" id="PF01035">
    <property type="entry name" value="DNA_binding_1"/>
    <property type="match status" value="1"/>
</dbReference>
<dbReference type="PANTHER" id="PTHR42942:SF1">
    <property type="entry name" value="ALKYLTRANSFERASE-LIKE PROTEIN 1"/>
    <property type="match status" value="1"/>
</dbReference>
<evidence type="ECO:0000313" key="3">
    <source>
        <dbReference type="EMBL" id="HFN00222.1"/>
    </source>
</evidence>
<name>A0A7C3PSN2_9CYAN</name>
<accession>A0A7C3PSN2</accession>
<dbReference type="AlphaFoldDB" id="A0A7C3PSN2"/>
<dbReference type="InterPro" id="IPR014048">
    <property type="entry name" value="MethylDNA_cys_MeTrfase_DNA-bd"/>
</dbReference>
<dbReference type="GO" id="GO:0003824">
    <property type="term" value="F:catalytic activity"/>
    <property type="evidence" value="ECO:0007669"/>
    <property type="project" value="InterPro"/>
</dbReference>
<gene>
    <name evidence="3" type="ORF">ENR64_21255</name>
</gene>
<dbReference type="InterPro" id="IPR036217">
    <property type="entry name" value="MethylDNA_cys_MeTrfase_DNAb"/>
</dbReference>
<dbReference type="GO" id="GO:0006281">
    <property type="term" value="P:DNA repair"/>
    <property type="evidence" value="ECO:0007669"/>
    <property type="project" value="InterPro"/>
</dbReference>
<dbReference type="PANTHER" id="PTHR42942">
    <property type="entry name" value="6-O-METHYLGUANINE DNA METHYLTRANSFERASE"/>
    <property type="match status" value="1"/>
</dbReference>
<evidence type="ECO:0000256" key="1">
    <source>
        <dbReference type="ARBA" id="ARBA00022763"/>
    </source>
</evidence>
<dbReference type="SUPFAM" id="SSF46767">
    <property type="entry name" value="Methylated DNA-protein cysteine methyltransferase, C-terminal domain"/>
    <property type="match status" value="1"/>
</dbReference>
<evidence type="ECO:0000259" key="2">
    <source>
        <dbReference type="Pfam" id="PF01035"/>
    </source>
</evidence>
<comment type="caution">
    <text evidence="3">The sequence shown here is derived from an EMBL/GenBank/DDBJ whole genome shotgun (WGS) entry which is preliminary data.</text>
</comment>
<organism evidence="3">
    <name type="scientific">Oscillatoriales cyanobacterium SpSt-418</name>
    <dbReference type="NCBI Taxonomy" id="2282169"/>
    <lineage>
        <taxon>Bacteria</taxon>
        <taxon>Bacillati</taxon>
        <taxon>Cyanobacteriota</taxon>
        <taxon>Cyanophyceae</taxon>
        <taxon>Oscillatoriophycideae</taxon>
        <taxon>Oscillatoriales</taxon>
    </lineage>
</organism>
<reference evidence="3" key="1">
    <citation type="journal article" date="2020" name="mSystems">
        <title>Genome- and Community-Level Interaction Insights into Carbon Utilization and Element Cycling Functions of Hydrothermarchaeota in Hydrothermal Sediment.</title>
        <authorList>
            <person name="Zhou Z."/>
            <person name="Liu Y."/>
            <person name="Xu W."/>
            <person name="Pan J."/>
            <person name="Luo Z.H."/>
            <person name="Li M."/>
        </authorList>
    </citation>
    <scope>NUCLEOTIDE SEQUENCE [LARGE SCALE GENOMIC DNA]</scope>
    <source>
        <strain evidence="3">SpSt-418</strain>
    </source>
</reference>
<feature type="domain" description="Methylated-DNA-[protein]-cysteine S-methyltransferase DNA binding" evidence="2">
    <location>
        <begin position="11"/>
        <end position="90"/>
    </location>
</feature>
<sequence>MAKSAAFARIKSQVLTLTYSIPVGRVSTYRSLGEHLDVMPRHVAYILTTLKEEEKADLPWYRVVSDNGAVSAPNPVKAKAQMELLAAEGVAIGPQKTILNFAAIFVAAPDLASGIPPQKRSHPAPELSD</sequence>